<dbReference type="EMBL" id="CP097511">
    <property type="protein sequence ID" value="URE43580.1"/>
    <property type="molecule type" value="Genomic_DNA"/>
</dbReference>
<proteinExistence type="predicted"/>
<evidence type="ECO:0000313" key="1">
    <source>
        <dbReference type="EMBL" id="URE43580.1"/>
    </source>
</evidence>
<organism evidence="1 2">
    <name type="scientific">Musa troglodytarum</name>
    <name type="common">fe'i banana</name>
    <dbReference type="NCBI Taxonomy" id="320322"/>
    <lineage>
        <taxon>Eukaryota</taxon>
        <taxon>Viridiplantae</taxon>
        <taxon>Streptophyta</taxon>
        <taxon>Embryophyta</taxon>
        <taxon>Tracheophyta</taxon>
        <taxon>Spermatophyta</taxon>
        <taxon>Magnoliopsida</taxon>
        <taxon>Liliopsida</taxon>
        <taxon>Zingiberales</taxon>
        <taxon>Musaceae</taxon>
        <taxon>Musa</taxon>
    </lineage>
</organism>
<keyword evidence="2" id="KW-1185">Reference proteome</keyword>
<evidence type="ECO:0000313" key="2">
    <source>
        <dbReference type="Proteomes" id="UP001055439"/>
    </source>
</evidence>
<accession>A0A9E7LAA1</accession>
<protein>
    <submittedName>
        <fullName evidence="1">Uncharacterized protein</fullName>
    </submittedName>
</protein>
<dbReference type="Proteomes" id="UP001055439">
    <property type="component" value="Chromosome 9"/>
</dbReference>
<dbReference type="EMBL" id="CP097511">
    <property type="protein sequence ID" value="URE43576.1"/>
    <property type="molecule type" value="Genomic_DNA"/>
</dbReference>
<gene>
    <name evidence="1" type="ORF">MUK42_07548</name>
</gene>
<dbReference type="AlphaFoldDB" id="A0A9E7LAA1"/>
<name>A0A9E7LAA1_9LILI</name>
<sequence>MGIRSSSSSSRGTRGSPRSLAVFCCTRFLTVRLPSAPLLRQWKEKGHGQQSLYRRKQHRNMKLLQCNRKVAVESQMEGKKKKQQQQQPWI</sequence>
<reference evidence="1" key="1">
    <citation type="submission" date="2022-05" db="EMBL/GenBank/DDBJ databases">
        <title>The Musa troglodytarum L. genome provides insights into the mechanism of non-climacteric behaviour and enrichment of carotenoids.</title>
        <authorList>
            <person name="Wang J."/>
        </authorList>
    </citation>
    <scope>NUCLEOTIDE SEQUENCE</scope>
    <source>
        <tissue evidence="1">Leaf</tissue>
    </source>
</reference>